<reference evidence="3 4" key="1">
    <citation type="submission" date="2019-11" db="EMBL/GenBank/DDBJ databases">
        <title>Whole genome sequence of Haloferax sp. MBLA0078.</title>
        <authorList>
            <person name="Seo M.-J."/>
            <person name="Cho E.-S."/>
        </authorList>
    </citation>
    <scope>NUCLEOTIDE SEQUENCE [LARGE SCALE GENOMIC DNA]</scope>
    <source>
        <strain evidence="3 4">MBLA0078</strain>
    </source>
</reference>
<dbReference type="Proteomes" id="UP000443423">
    <property type="component" value="Unassembled WGS sequence"/>
</dbReference>
<organism evidence="3 4">
    <name type="scientific">Haloferax marinum</name>
    <dbReference type="NCBI Taxonomy" id="2666143"/>
    <lineage>
        <taxon>Archaea</taxon>
        <taxon>Methanobacteriati</taxon>
        <taxon>Methanobacteriota</taxon>
        <taxon>Stenosarchaea group</taxon>
        <taxon>Halobacteria</taxon>
        <taxon>Halobacteriales</taxon>
        <taxon>Haloferacaceae</taxon>
        <taxon>Haloferax</taxon>
    </lineage>
</organism>
<proteinExistence type="predicted"/>
<dbReference type="SUPFAM" id="SSF50129">
    <property type="entry name" value="GroES-like"/>
    <property type="match status" value="1"/>
</dbReference>
<dbReference type="EMBL" id="WKJQ01000002">
    <property type="protein sequence ID" value="MRW98136.1"/>
    <property type="molecule type" value="Genomic_DNA"/>
</dbReference>
<keyword evidence="1" id="KW-0521">NADP</keyword>
<dbReference type="InterPro" id="IPR051603">
    <property type="entry name" value="Zinc-ADH_QOR/CCCR"/>
</dbReference>
<evidence type="ECO:0000313" key="3">
    <source>
        <dbReference type="EMBL" id="MRW98136.1"/>
    </source>
</evidence>
<dbReference type="Gene3D" id="3.40.50.720">
    <property type="entry name" value="NAD(P)-binding Rossmann-like Domain"/>
    <property type="match status" value="2"/>
</dbReference>
<comment type="caution">
    <text evidence="3">The sequence shown here is derived from an EMBL/GenBank/DDBJ whole genome shotgun (WGS) entry which is preliminary data.</text>
</comment>
<name>A0A6A8GEC0_9EURY</name>
<dbReference type="InterPro" id="IPR011032">
    <property type="entry name" value="GroES-like_sf"/>
</dbReference>
<dbReference type="InterPro" id="IPR013149">
    <property type="entry name" value="ADH-like_C"/>
</dbReference>
<dbReference type="Pfam" id="PF00107">
    <property type="entry name" value="ADH_zinc_N"/>
    <property type="match status" value="1"/>
</dbReference>
<dbReference type="InterPro" id="IPR036291">
    <property type="entry name" value="NAD(P)-bd_dom_sf"/>
</dbReference>
<dbReference type="OrthoDB" id="229128at2157"/>
<dbReference type="Gene3D" id="3.90.180.10">
    <property type="entry name" value="Medium-chain alcohol dehydrogenases, catalytic domain"/>
    <property type="match status" value="1"/>
</dbReference>
<accession>A0A6A8GEC0</accession>
<evidence type="ECO:0000313" key="4">
    <source>
        <dbReference type="Proteomes" id="UP000443423"/>
    </source>
</evidence>
<dbReference type="SUPFAM" id="SSF51735">
    <property type="entry name" value="NAD(P)-binding Rossmann-fold domains"/>
    <property type="match status" value="1"/>
</dbReference>
<sequence length="634" mass="69982">MTELTPPVETSDAPISELIENGELLPRNAAIEPGETEIPDYQFAWGITADDETGEPDHGEPVEDGAEKEIVIPVEDPGPNEALLYMLTSEVNYNDAWAVTGIPVSTFQQHDRDWHITGSGGLALVVETGDGLDEQGRIEVGDMVNVYAGQFDALDPKAGRDPMYSDFTIQGYQTPDGSHQQFMVAQGTQLFKPPQNLDLAKAGSYILTMGTIYRALFNTLDVEPRSRLFVEGASTGTGRDAVQMAKSRNLDITGLVSSDERAARAKENGADATINRKQADLVDAMRMVPNDPDEWDDWEAAGEPLLEEFREKNDGELADYVVSHAGAEAFSRSYQLLGEGGRLTFFGASTGYEMAFMGKGEATTPDDVYSRAGLNAGDGLLVWYGTPEDIEGTYDDVGEDAIEAGLERNARVAVLTDTAAQAEYVESEYDVEGAVSLEAIEEQSDRFEYLDTLPELPAPSQPDELASAVGSYMGKMFKPLGIATGEFLATPNNPRGNPDVVFERAGQNTLTVSTMLSAPYQGSVVFSEEMRGNRYSFYAPQVWMRQRRIFMPTTEIFGTHMKNTYEVWKMNEEIELDVFDVPQTHLTPWEDAPKAHQDMWDNNHEEGSYVINHALPSGDVETKEELFDHWNEDE</sequence>
<dbReference type="RefSeq" id="WP_151114121.1">
    <property type="nucleotide sequence ID" value="NZ_WKJQ01000002.1"/>
</dbReference>
<protein>
    <submittedName>
        <fullName evidence="3">Zinc-binding dehydrogenase</fullName>
    </submittedName>
</protein>
<evidence type="ECO:0000259" key="2">
    <source>
        <dbReference type="Pfam" id="PF00107"/>
    </source>
</evidence>
<dbReference type="PANTHER" id="PTHR44154:SF1">
    <property type="entry name" value="QUINONE OXIDOREDUCTASE"/>
    <property type="match status" value="1"/>
</dbReference>
<dbReference type="AlphaFoldDB" id="A0A6A8GEC0"/>
<keyword evidence="4" id="KW-1185">Reference proteome</keyword>
<gene>
    <name evidence="3" type="ORF">GJR99_16340</name>
</gene>
<dbReference type="PANTHER" id="PTHR44154">
    <property type="entry name" value="QUINONE OXIDOREDUCTASE"/>
    <property type="match status" value="1"/>
</dbReference>
<evidence type="ECO:0000256" key="1">
    <source>
        <dbReference type="ARBA" id="ARBA00022857"/>
    </source>
</evidence>
<feature type="domain" description="Alcohol dehydrogenase-like C-terminal" evidence="2">
    <location>
        <begin position="238"/>
        <end position="352"/>
    </location>
</feature>